<sequence>MMNMRSFSAHELLTWSNSPSSASELDRALQSVSVLSGPRSDIRPRSRPPMEPLSLSGLRRGDIKVSEEEERSPTRGPGDGSGAYLYRSTGLRYLHGSFGSPGSVGMKESGVIYTFERRINYAVVFSLRRLTSSLRLRALSRESTSSNSAYPKPFSLSGLLGSRGRRTALIWGRWGENT</sequence>
<organism evidence="2 3">
    <name type="scientific">Liparis tanakae</name>
    <name type="common">Tanaka's snailfish</name>
    <dbReference type="NCBI Taxonomy" id="230148"/>
    <lineage>
        <taxon>Eukaryota</taxon>
        <taxon>Metazoa</taxon>
        <taxon>Chordata</taxon>
        <taxon>Craniata</taxon>
        <taxon>Vertebrata</taxon>
        <taxon>Euteleostomi</taxon>
        <taxon>Actinopterygii</taxon>
        <taxon>Neopterygii</taxon>
        <taxon>Teleostei</taxon>
        <taxon>Neoteleostei</taxon>
        <taxon>Acanthomorphata</taxon>
        <taxon>Eupercaria</taxon>
        <taxon>Perciformes</taxon>
        <taxon>Cottioidei</taxon>
        <taxon>Cottales</taxon>
        <taxon>Liparidae</taxon>
        <taxon>Liparis</taxon>
    </lineage>
</organism>
<accession>A0A4Z2EWK8</accession>
<evidence type="ECO:0000313" key="3">
    <source>
        <dbReference type="Proteomes" id="UP000314294"/>
    </source>
</evidence>
<dbReference type="Proteomes" id="UP000314294">
    <property type="component" value="Unassembled WGS sequence"/>
</dbReference>
<dbReference type="AlphaFoldDB" id="A0A4Z2EWK8"/>
<comment type="caution">
    <text evidence="2">The sequence shown here is derived from an EMBL/GenBank/DDBJ whole genome shotgun (WGS) entry which is preliminary data.</text>
</comment>
<proteinExistence type="predicted"/>
<reference evidence="2 3" key="1">
    <citation type="submission" date="2019-03" db="EMBL/GenBank/DDBJ databases">
        <title>First draft genome of Liparis tanakae, snailfish: a comprehensive survey of snailfish specific genes.</title>
        <authorList>
            <person name="Kim W."/>
            <person name="Song I."/>
            <person name="Jeong J.-H."/>
            <person name="Kim D."/>
            <person name="Kim S."/>
            <person name="Ryu S."/>
            <person name="Song J.Y."/>
            <person name="Lee S.K."/>
        </authorList>
    </citation>
    <scope>NUCLEOTIDE SEQUENCE [LARGE SCALE GENOMIC DNA]</scope>
    <source>
        <tissue evidence="2">Muscle</tissue>
    </source>
</reference>
<keyword evidence="3" id="KW-1185">Reference proteome</keyword>
<dbReference type="EMBL" id="SRLO01002518">
    <property type="protein sequence ID" value="TNN32744.1"/>
    <property type="molecule type" value="Genomic_DNA"/>
</dbReference>
<feature type="region of interest" description="Disordered" evidence="1">
    <location>
        <begin position="35"/>
        <end position="82"/>
    </location>
</feature>
<name>A0A4Z2EWK8_9TELE</name>
<evidence type="ECO:0000313" key="2">
    <source>
        <dbReference type="EMBL" id="TNN32744.1"/>
    </source>
</evidence>
<protein>
    <submittedName>
        <fullName evidence="2">Uncharacterized protein</fullName>
    </submittedName>
</protein>
<gene>
    <name evidence="2" type="ORF">EYF80_057091</name>
</gene>
<evidence type="ECO:0000256" key="1">
    <source>
        <dbReference type="SAM" id="MobiDB-lite"/>
    </source>
</evidence>